<dbReference type="EMBL" id="CM047940">
    <property type="protein sequence ID" value="KAI9903864.1"/>
    <property type="molecule type" value="Genomic_DNA"/>
</dbReference>
<dbReference type="Proteomes" id="UP001163324">
    <property type="component" value="Chromosome 1"/>
</dbReference>
<evidence type="ECO:0000313" key="1">
    <source>
        <dbReference type="EMBL" id="KAI9903864.1"/>
    </source>
</evidence>
<proteinExistence type="predicted"/>
<protein>
    <submittedName>
        <fullName evidence="1">Uncharacterized protein</fullName>
    </submittedName>
</protein>
<name>A0ACC0VBT7_9HYPO</name>
<reference evidence="1" key="1">
    <citation type="submission" date="2022-10" db="EMBL/GenBank/DDBJ databases">
        <title>Complete Genome of Trichothecium roseum strain YXFP-22015, a Plant Pathogen Isolated from Citrus.</title>
        <authorList>
            <person name="Wang Y."/>
            <person name="Zhu L."/>
        </authorList>
    </citation>
    <scope>NUCLEOTIDE SEQUENCE</scope>
    <source>
        <strain evidence="1">YXFP-22015</strain>
    </source>
</reference>
<comment type="caution">
    <text evidence="1">The sequence shown here is derived from an EMBL/GenBank/DDBJ whole genome shotgun (WGS) entry which is preliminary data.</text>
</comment>
<sequence length="314" mass="33040">MSQPERTQGGVKPSLAAASMPGHNAVAEAGLAIPPPSSRTPADVQWNTKNLGLRLGSDFLSALTAGSLVAPLISIIDRSIMENASGAATLTQSLKTSFKTLLSRPHAIVLSKPSFLILMLYGGTYLTANALDTAFSTVGNNPASTVTAGTPKFAASSAANVGLCIYKDQVFVKLFGPPGRPVAPVTMASYSLFAIRDCMTIFASFNVPPLVAPLINDRLGPELRKHVSGVTAAQFMAPAAVQLLSTPLHLLGLDLYNRPRAAAAGAPSAVERWQLISKAWLPSATARICRIVPAFGIGGVVNTKVRRNLQTRWE</sequence>
<gene>
    <name evidence="1" type="ORF">N3K66_000393</name>
</gene>
<organism evidence="1 2">
    <name type="scientific">Trichothecium roseum</name>
    <dbReference type="NCBI Taxonomy" id="47278"/>
    <lineage>
        <taxon>Eukaryota</taxon>
        <taxon>Fungi</taxon>
        <taxon>Dikarya</taxon>
        <taxon>Ascomycota</taxon>
        <taxon>Pezizomycotina</taxon>
        <taxon>Sordariomycetes</taxon>
        <taxon>Hypocreomycetidae</taxon>
        <taxon>Hypocreales</taxon>
        <taxon>Hypocreales incertae sedis</taxon>
        <taxon>Trichothecium</taxon>
    </lineage>
</organism>
<evidence type="ECO:0000313" key="2">
    <source>
        <dbReference type="Proteomes" id="UP001163324"/>
    </source>
</evidence>
<keyword evidence="2" id="KW-1185">Reference proteome</keyword>
<accession>A0ACC0VBT7</accession>